<dbReference type="EMBL" id="BIXY01000024">
    <property type="protein sequence ID" value="GCF08476.1"/>
    <property type="molecule type" value="Genomic_DNA"/>
</dbReference>
<protein>
    <submittedName>
        <fullName evidence="1">Uncharacterized protein</fullName>
    </submittedName>
</protein>
<evidence type="ECO:0000313" key="2">
    <source>
        <dbReference type="Proteomes" id="UP000322530"/>
    </source>
</evidence>
<keyword evidence="2" id="KW-1185">Reference proteome</keyword>
<accession>A0A5A5TBE3</accession>
<evidence type="ECO:0000313" key="1">
    <source>
        <dbReference type="EMBL" id="GCF08476.1"/>
    </source>
</evidence>
<dbReference type="AlphaFoldDB" id="A0A5A5TBE3"/>
<comment type="caution">
    <text evidence="1">The sequence shown here is derived from an EMBL/GenBank/DDBJ whole genome shotgun (WGS) entry which is preliminary data.</text>
</comment>
<name>A0A5A5TBE3_9CHLR</name>
<dbReference type="RefSeq" id="WP_149401462.1">
    <property type="nucleotide sequence ID" value="NZ_BIXY01000024.1"/>
</dbReference>
<reference evidence="1 2" key="1">
    <citation type="submission" date="2019-01" db="EMBL/GenBank/DDBJ databases">
        <title>Draft genome sequence of Dictyobacter sp. Uno17.</title>
        <authorList>
            <person name="Wang C.M."/>
            <person name="Zheng Y."/>
            <person name="Sakai Y."/>
            <person name="Abe K."/>
            <person name="Yokota A."/>
            <person name="Yabe S."/>
        </authorList>
    </citation>
    <scope>NUCLEOTIDE SEQUENCE [LARGE SCALE GENOMIC DNA]</scope>
    <source>
        <strain evidence="1 2">Uno17</strain>
    </source>
</reference>
<organism evidence="1 2">
    <name type="scientific">Dictyobacter arantiisoli</name>
    <dbReference type="NCBI Taxonomy" id="2014874"/>
    <lineage>
        <taxon>Bacteria</taxon>
        <taxon>Bacillati</taxon>
        <taxon>Chloroflexota</taxon>
        <taxon>Ktedonobacteria</taxon>
        <taxon>Ktedonobacterales</taxon>
        <taxon>Dictyobacteraceae</taxon>
        <taxon>Dictyobacter</taxon>
    </lineage>
</organism>
<proteinExistence type="predicted"/>
<sequence>MHIHDPRQVVFTYLLHSSRQADNVALPDTIYILREHRIAQRIFFIVTYTTQYQQQIYASIIVRQTEVGMWDFAGFFLMGGASVADSSEQLSPQIAYIVSARQNYSFIGVVVLPNKMQITSLAFRDTHGIVFEDQLENGTVLFVTNQLLQHPIDVELYDHAHLLINQQHIFH</sequence>
<gene>
    <name evidence="1" type="ORF">KDI_20400</name>
</gene>
<dbReference type="Proteomes" id="UP000322530">
    <property type="component" value="Unassembled WGS sequence"/>
</dbReference>